<dbReference type="Pfam" id="PF00579">
    <property type="entry name" value="tRNA-synt_1b"/>
    <property type="match status" value="1"/>
</dbReference>
<keyword evidence="1 9" id="KW-0963">Cytoplasm</keyword>
<dbReference type="SUPFAM" id="SSF52374">
    <property type="entry name" value="Nucleotidylyl transferase"/>
    <property type="match status" value="1"/>
</dbReference>
<dbReference type="InterPro" id="IPR002307">
    <property type="entry name" value="Tyr-tRNA-ligase"/>
</dbReference>
<protein>
    <recommendedName>
        <fullName evidence="9">Tyrosine--tRNA ligase</fullName>
        <ecNumber evidence="9">6.1.1.1</ecNumber>
    </recommendedName>
    <alternativeName>
        <fullName evidence="9">Tyrosyl-tRNA synthetase</fullName>
        <shortName evidence="9">TyrRS</shortName>
    </alternativeName>
</protein>
<evidence type="ECO:0000256" key="3">
    <source>
        <dbReference type="ARBA" id="ARBA00022741"/>
    </source>
</evidence>
<dbReference type="InterPro" id="IPR054608">
    <property type="entry name" value="SYY-like_C"/>
</dbReference>
<comment type="catalytic activity">
    <reaction evidence="8 9">
        <text>tRNA(Tyr) + L-tyrosine + ATP = L-tyrosyl-tRNA(Tyr) + AMP + diphosphate + H(+)</text>
        <dbReference type="Rhea" id="RHEA:10220"/>
        <dbReference type="Rhea" id="RHEA-COMP:9706"/>
        <dbReference type="Rhea" id="RHEA-COMP:9707"/>
        <dbReference type="ChEBI" id="CHEBI:15378"/>
        <dbReference type="ChEBI" id="CHEBI:30616"/>
        <dbReference type="ChEBI" id="CHEBI:33019"/>
        <dbReference type="ChEBI" id="CHEBI:58315"/>
        <dbReference type="ChEBI" id="CHEBI:78442"/>
        <dbReference type="ChEBI" id="CHEBI:78536"/>
        <dbReference type="ChEBI" id="CHEBI:456215"/>
        <dbReference type="EC" id="6.1.1.1"/>
    </reaction>
</comment>
<gene>
    <name evidence="9 12" type="primary">tyrS</name>
    <name evidence="12" type="ORF">HLUCCA11_00995</name>
</gene>
<dbReference type="PROSITE" id="PS50889">
    <property type="entry name" value="S4"/>
    <property type="match status" value="1"/>
</dbReference>
<feature type="domain" description="Tyrosine--tRNA ligase SYY-like C-terminal" evidence="11">
    <location>
        <begin position="359"/>
        <end position="414"/>
    </location>
</feature>
<keyword evidence="7 9" id="KW-0030">Aminoacyl-tRNA synthetase</keyword>
<evidence type="ECO:0000259" key="11">
    <source>
        <dbReference type="Pfam" id="PF22421"/>
    </source>
</evidence>
<dbReference type="SUPFAM" id="SSF55174">
    <property type="entry name" value="Alpha-L RNA-binding motif"/>
    <property type="match status" value="1"/>
</dbReference>
<evidence type="ECO:0000256" key="2">
    <source>
        <dbReference type="ARBA" id="ARBA00022598"/>
    </source>
</evidence>
<dbReference type="PANTHER" id="PTHR11766">
    <property type="entry name" value="TYROSYL-TRNA SYNTHETASE"/>
    <property type="match status" value="1"/>
</dbReference>
<dbReference type="EC" id="6.1.1.1" evidence="9"/>
<comment type="function">
    <text evidence="9">Catalyzes the attachment of tyrosine to tRNA(Tyr) in a two-step reaction: tyrosine is first activated by ATP to form Tyr-AMP and then transferred to the acceptor end of tRNA(Tyr).</text>
</comment>
<keyword evidence="2 9" id="KW-0436">Ligase</keyword>
<comment type="caution">
    <text evidence="9">Lacks conserved residue(s) required for the propagation of feature annotation.</text>
</comment>
<evidence type="ECO:0000256" key="9">
    <source>
        <dbReference type="HAMAP-Rule" id="MF_02007"/>
    </source>
</evidence>
<dbReference type="PATRIC" id="fig|1666911.3.peg.2588"/>
<dbReference type="GO" id="GO:0005829">
    <property type="term" value="C:cytosol"/>
    <property type="evidence" value="ECO:0007669"/>
    <property type="project" value="TreeGrafter"/>
</dbReference>
<evidence type="ECO:0000256" key="10">
    <source>
        <dbReference type="PROSITE-ProRule" id="PRU00182"/>
    </source>
</evidence>
<name>A0A0N8KNW3_9CYAN</name>
<dbReference type="InterPro" id="IPR036986">
    <property type="entry name" value="S4_RNA-bd_sf"/>
</dbReference>
<proteinExistence type="inferred from homology"/>
<dbReference type="InterPro" id="IPR024108">
    <property type="entry name" value="Tyr-tRNA-ligase_bac_2"/>
</dbReference>
<evidence type="ECO:0000256" key="7">
    <source>
        <dbReference type="ARBA" id="ARBA00023146"/>
    </source>
</evidence>
<dbReference type="Gene3D" id="3.40.50.620">
    <property type="entry name" value="HUPs"/>
    <property type="match status" value="1"/>
</dbReference>
<dbReference type="InterPro" id="IPR002305">
    <property type="entry name" value="aa-tRNA-synth_Ic"/>
</dbReference>
<keyword evidence="4 9" id="KW-0067">ATP-binding</keyword>
<comment type="caution">
    <text evidence="12">The sequence shown here is derived from an EMBL/GenBank/DDBJ whole genome shotgun (WGS) entry which is preliminary data.</text>
</comment>
<comment type="subcellular location">
    <subcellularLocation>
        <location evidence="9">Cytoplasm</location>
    </subcellularLocation>
</comment>
<accession>A0A0N8KNW3</accession>
<feature type="short sequence motif" description="'KMSKS' region" evidence="9">
    <location>
        <begin position="251"/>
        <end position="255"/>
    </location>
</feature>
<dbReference type="GO" id="GO:0006437">
    <property type="term" value="P:tyrosyl-tRNA aminoacylation"/>
    <property type="evidence" value="ECO:0007669"/>
    <property type="project" value="UniProtKB-UniRule"/>
</dbReference>
<dbReference type="GO" id="GO:0005524">
    <property type="term" value="F:ATP binding"/>
    <property type="evidence" value="ECO:0007669"/>
    <property type="project" value="UniProtKB-UniRule"/>
</dbReference>
<keyword evidence="6 9" id="KW-0648">Protein biosynthesis</keyword>
<comment type="subunit">
    <text evidence="9">Homodimer.</text>
</comment>
<evidence type="ECO:0000256" key="1">
    <source>
        <dbReference type="ARBA" id="ARBA00022490"/>
    </source>
</evidence>
<dbReference type="GO" id="GO:0003723">
    <property type="term" value="F:RNA binding"/>
    <property type="evidence" value="ECO:0007669"/>
    <property type="project" value="UniProtKB-KW"/>
</dbReference>
<dbReference type="InterPro" id="IPR024088">
    <property type="entry name" value="Tyr-tRNA-ligase_bac-type"/>
</dbReference>
<evidence type="ECO:0000256" key="6">
    <source>
        <dbReference type="ARBA" id="ARBA00022917"/>
    </source>
</evidence>
<evidence type="ECO:0000256" key="8">
    <source>
        <dbReference type="ARBA" id="ARBA00048248"/>
    </source>
</evidence>
<organism evidence="12 13">
    <name type="scientific">Phormidesmis priestleyi Ana</name>
    <dbReference type="NCBI Taxonomy" id="1666911"/>
    <lineage>
        <taxon>Bacteria</taxon>
        <taxon>Bacillati</taxon>
        <taxon>Cyanobacteriota</taxon>
        <taxon>Cyanophyceae</taxon>
        <taxon>Leptolyngbyales</taxon>
        <taxon>Leptolyngbyaceae</taxon>
        <taxon>Phormidesmis</taxon>
    </lineage>
</organism>
<dbReference type="CDD" id="cd00805">
    <property type="entry name" value="TyrRS_core"/>
    <property type="match status" value="1"/>
</dbReference>
<dbReference type="Pfam" id="PF22421">
    <property type="entry name" value="SYY_C-terminal"/>
    <property type="match status" value="1"/>
</dbReference>
<sequence length="418" mass="45932">MTADPALEISTSLPTEIPAEFVDIYRGVSEVFPDQLDSTDGNDNLLARLQQAQRPLRVKLGIDPTGSEIHMGHSIPVRKLRAFQDAGHTAILLIGDFTAQIGDPTDRSEVRKQLSAAEVKANAETYIDQVRPILDFDTPGRLEIRYNSEWLADMDLSKMLSLLSTMTLGQMLAKEGFANRYEKGTPVYLHEFLYPLLQGYDSVALQSDVELGGTDQKFNIAVGRDLQRHFGLRPQFGMLLPLLLGTDGTQKMSKSLGNYVGLLEDPLSMYSKLEKTPDALILDYFTHLTNVSLGDLPENPRARQKLLATIVTGQFHGARAAEQAQQDALTLVAGQAQAAEAVAEFSLAEVGFPAKAFYLLGATPLCESSSEARRHIQNGAVKLDGQKVSDPNLMFESSDELLGKVLQIGKKKFVRLVE</sequence>
<dbReference type="Gene3D" id="1.10.240.10">
    <property type="entry name" value="Tyrosyl-Transfer RNA Synthetase"/>
    <property type="match status" value="1"/>
</dbReference>
<dbReference type="EMBL" id="LJZR01000001">
    <property type="protein sequence ID" value="KPQ37658.1"/>
    <property type="molecule type" value="Genomic_DNA"/>
</dbReference>
<dbReference type="STRING" id="1666911.HLUCCA11_00995"/>
<keyword evidence="3 9" id="KW-0547">Nucleotide-binding</keyword>
<keyword evidence="5 10" id="KW-0694">RNA-binding</keyword>
<dbReference type="AlphaFoldDB" id="A0A0N8KNW3"/>
<comment type="similarity">
    <text evidence="9">Belongs to the class-I aminoacyl-tRNA synthetase family. TyrS type 2 subfamily.</text>
</comment>
<dbReference type="HAMAP" id="MF_02007">
    <property type="entry name" value="Tyr_tRNA_synth_type2"/>
    <property type="match status" value="1"/>
</dbReference>
<feature type="binding site" evidence="9">
    <location>
        <position position="254"/>
    </location>
    <ligand>
        <name>ATP</name>
        <dbReference type="ChEBI" id="CHEBI:30616"/>
    </ligand>
</feature>
<dbReference type="CDD" id="cd00165">
    <property type="entry name" value="S4"/>
    <property type="match status" value="1"/>
</dbReference>
<dbReference type="InterPro" id="IPR014729">
    <property type="entry name" value="Rossmann-like_a/b/a_fold"/>
</dbReference>
<evidence type="ECO:0000313" key="13">
    <source>
        <dbReference type="Proteomes" id="UP000050465"/>
    </source>
</evidence>
<dbReference type="Proteomes" id="UP000050465">
    <property type="component" value="Unassembled WGS sequence"/>
</dbReference>
<reference evidence="12 13" key="1">
    <citation type="submission" date="2015-09" db="EMBL/GenBank/DDBJ databases">
        <title>Identification and resolution of microdiversity through metagenomic sequencing of parallel consortia.</title>
        <authorList>
            <person name="Nelson W.C."/>
            <person name="Romine M.F."/>
            <person name="Lindemann S.R."/>
        </authorList>
    </citation>
    <scope>NUCLEOTIDE SEQUENCE [LARGE SCALE GENOMIC DNA]</scope>
    <source>
        <strain evidence="12">Ana</strain>
    </source>
</reference>
<dbReference type="PANTHER" id="PTHR11766:SF1">
    <property type="entry name" value="TYROSINE--TRNA LIGASE"/>
    <property type="match status" value="1"/>
</dbReference>
<dbReference type="NCBIfam" id="TIGR00234">
    <property type="entry name" value="tyrS"/>
    <property type="match status" value="1"/>
</dbReference>
<dbReference type="PRINTS" id="PR01040">
    <property type="entry name" value="TRNASYNTHTYR"/>
</dbReference>
<evidence type="ECO:0000313" key="12">
    <source>
        <dbReference type="EMBL" id="KPQ37658.1"/>
    </source>
</evidence>
<evidence type="ECO:0000256" key="4">
    <source>
        <dbReference type="ARBA" id="ARBA00022840"/>
    </source>
</evidence>
<evidence type="ECO:0000256" key="5">
    <source>
        <dbReference type="ARBA" id="ARBA00022884"/>
    </source>
</evidence>
<dbReference type="GO" id="GO:0004831">
    <property type="term" value="F:tyrosine-tRNA ligase activity"/>
    <property type="evidence" value="ECO:0007669"/>
    <property type="project" value="UniProtKB-UniRule"/>
</dbReference>
<dbReference type="Gene3D" id="3.10.290.10">
    <property type="entry name" value="RNA-binding S4 domain"/>
    <property type="match status" value="1"/>
</dbReference>